<keyword evidence="2" id="KW-1133">Transmembrane helix</keyword>
<proteinExistence type="predicted"/>
<keyword evidence="2" id="KW-0472">Membrane</keyword>
<dbReference type="EMBL" id="CM026425">
    <property type="protein sequence ID" value="KAG0576092.1"/>
    <property type="molecule type" value="Genomic_DNA"/>
</dbReference>
<evidence type="ECO:0000256" key="1">
    <source>
        <dbReference type="SAM" id="MobiDB-lite"/>
    </source>
</evidence>
<evidence type="ECO:0000256" key="2">
    <source>
        <dbReference type="SAM" id="Phobius"/>
    </source>
</evidence>
<feature type="transmembrane region" description="Helical" evidence="2">
    <location>
        <begin position="402"/>
        <end position="431"/>
    </location>
</feature>
<feature type="region of interest" description="Disordered" evidence="1">
    <location>
        <begin position="1"/>
        <end position="23"/>
    </location>
</feature>
<feature type="transmembrane region" description="Helical" evidence="2">
    <location>
        <begin position="369"/>
        <end position="390"/>
    </location>
</feature>
<accession>A0A8T0HY58</accession>
<name>A0A8T0HY58_CERPU</name>
<organism evidence="3 4">
    <name type="scientific">Ceratodon purpureus</name>
    <name type="common">Fire moss</name>
    <name type="synonym">Dicranum purpureum</name>
    <dbReference type="NCBI Taxonomy" id="3225"/>
    <lineage>
        <taxon>Eukaryota</taxon>
        <taxon>Viridiplantae</taxon>
        <taxon>Streptophyta</taxon>
        <taxon>Embryophyta</taxon>
        <taxon>Bryophyta</taxon>
        <taxon>Bryophytina</taxon>
        <taxon>Bryopsida</taxon>
        <taxon>Dicranidae</taxon>
        <taxon>Pseudoditrichales</taxon>
        <taxon>Ditrichaceae</taxon>
        <taxon>Ceratodon</taxon>
    </lineage>
</organism>
<evidence type="ECO:0000313" key="3">
    <source>
        <dbReference type="EMBL" id="KAG0576092.1"/>
    </source>
</evidence>
<keyword evidence="2" id="KW-0812">Transmembrane</keyword>
<feature type="transmembrane region" description="Helical" evidence="2">
    <location>
        <begin position="573"/>
        <end position="595"/>
    </location>
</feature>
<reference evidence="3" key="1">
    <citation type="submission" date="2020-06" db="EMBL/GenBank/DDBJ databases">
        <title>WGS assembly of Ceratodon purpureus strain R40.</title>
        <authorList>
            <person name="Carey S.B."/>
            <person name="Jenkins J."/>
            <person name="Shu S."/>
            <person name="Lovell J.T."/>
            <person name="Sreedasyam A."/>
            <person name="Maumus F."/>
            <person name="Tiley G.P."/>
            <person name="Fernandez-Pozo N."/>
            <person name="Barry K."/>
            <person name="Chen C."/>
            <person name="Wang M."/>
            <person name="Lipzen A."/>
            <person name="Daum C."/>
            <person name="Saski C.A."/>
            <person name="Payton A.C."/>
            <person name="Mcbreen J.C."/>
            <person name="Conrad R.E."/>
            <person name="Kollar L.M."/>
            <person name="Olsson S."/>
            <person name="Huttunen S."/>
            <person name="Landis J.B."/>
            <person name="Wickett N.J."/>
            <person name="Johnson M.G."/>
            <person name="Rensing S.A."/>
            <person name="Grimwood J."/>
            <person name="Schmutz J."/>
            <person name="Mcdaniel S.F."/>
        </authorList>
    </citation>
    <scope>NUCLEOTIDE SEQUENCE</scope>
    <source>
        <strain evidence="3">R40</strain>
    </source>
</reference>
<dbReference type="OrthoDB" id="410681at2759"/>
<feature type="transmembrane region" description="Helical" evidence="2">
    <location>
        <begin position="546"/>
        <end position="566"/>
    </location>
</feature>
<dbReference type="AlphaFoldDB" id="A0A8T0HY58"/>
<protein>
    <submittedName>
        <fullName evidence="3">Uncharacterized protein</fullName>
    </submittedName>
</protein>
<gene>
    <name evidence="3" type="ORF">KC19_5G055000</name>
</gene>
<feature type="transmembrane region" description="Helical" evidence="2">
    <location>
        <begin position="507"/>
        <end position="526"/>
    </location>
</feature>
<keyword evidence="4" id="KW-1185">Reference proteome</keyword>
<comment type="caution">
    <text evidence="3">The sequence shown here is derived from an EMBL/GenBank/DDBJ whole genome shotgun (WGS) entry which is preliminary data.</text>
</comment>
<sequence>MGADVEVGISGRGEEWGEDGEDDVSVRPQLGADDGVVESCLCEQFQRNSFCRRLAEEAHVECRWMTFLKELFYHLFFPLSLPIMYWCEGGMNGIINRQYWGSGLAITQWMLAFAFYAMNILAAFFVVPDIVIANLLIIMRHMVLATKYGFYTKTDMAEMRHKILSHEALDDRTLFIAWTNPMPLRILKRQLLLAAARNNLLKCTQSLRVVPGASRNTVKEIMHQLTHEEPRKSWRGPSLPIGRAGACKLRRLTKVNVVDCANCVKNSCTDRELENRWVQICLSQLHDDPRCHLPESSDISSEEDSRPGSLVKEANDTDLDSVSLKKEKIMNDLVDLPALMLAAHLLQQSGYLLSKKKFGHQLLKSPKRVWLASICVAIVHTAIPYVVRGITETPFVWGGDVWYVHVANICSILLNFHAMSSSVSFMVAGVADFRRRYFSARLLNSLLKDGCIGQETLSEGVKAEMYTRVKTLKEAFLGQQDFRPQDVEAEMFARELKRQHERKKSDYHTGVAVDYGYACSILGWWAMRVLVLDFGLVFSRRVKYYASYFCIYCGVVMAFLLIVLFTKGTKDSAYIMGVVTFDLIVFIGLLALIVFPGGETNKMHLGHGATLVYKKMELATKLRGPLDGVPPKQREAYAFALEVMGTVSEALAWDNTITKVTILGFKAGSEVITALLGFGGAAIGIIAQQFTSYIGSSNP</sequence>
<dbReference type="Proteomes" id="UP000822688">
    <property type="component" value="Chromosome 5"/>
</dbReference>
<feature type="region of interest" description="Disordered" evidence="1">
    <location>
        <begin position="293"/>
        <end position="313"/>
    </location>
</feature>
<feature type="transmembrane region" description="Helical" evidence="2">
    <location>
        <begin position="71"/>
        <end position="87"/>
    </location>
</feature>
<evidence type="ECO:0000313" key="4">
    <source>
        <dbReference type="Proteomes" id="UP000822688"/>
    </source>
</evidence>